<accession>A0A382MCU7</accession>
<protein>
    <recommendedName>
        <fullName evidence="2">Alpha/beta hydrolase fold-3 domain-containing protein</fullName>
    </recommendedName>
</protein>
<sequence>MPEEQPKSVDELMSIRDVEPIDLPDGDVGEGLQFKTNRGDFAAILHRAPDADQAVIWVCGARGGFGGPGPGTYARMAEKFTGEGITSLRLDYRYANDVFECALDLLAGVAYL</sequence>
<dbReference type="AlphaFoldDB" id="A0A382MCU7"/>
<name>A0A382MCU7_9ZZZZ</name>
<organism evidence="1">
    <name type="scientific">marine metagenome</name>
    <dbReference type="NCBI Taxonomy" id="408172"/>
    <lineage>
        <taxon>unclassified sequences</taxon>
        <taxon>metagenomes</taxon>
        <taxon>ecological metagenomes</taxon>
    </lineage>
</organism>
<dbReference type="SUPFAM" id="SSF53474">
    <property type="entry name" value="alpha/beta-Hydrolases"/>
    <property type="match status" value="1"/>
</dbReference>
<dbReference type="InterPro" id="IPR029058">
    <property type="entry name" value="AB_hydrolase_fold"/>
</dbReference>
<feature type="non-terminal residue" evidence="1">
    <location>
        <position position="112"/>
    </location>
</feature>
<dbReference type="EMBL" id="UINC01092019">
    <property type="protein sequence ID" value="SVC45262.1"/>
    <property type="molecule type" value="Genomic_DNA"/>
</dbReference>
<gene>
    <name evidence="1" type="ORF">METZ01_LOCUS298116</name>
</gene>
<evidence type="ECO:0008006" key="2">
    <source>
        <dbReference type="Google" id="ProtNLM"/>
    </source>
</evidence>
<proteinExistence type="predicted"/>
<reference evidence="1" key="1">
    <citation type="submission" date="2018-05" db="EMBL/GenBank/DDBJ databases">
        <authorList>
            <person name="Lanie J.A."/>
            <person name="Ng W.-L."/>
            <person name="Kazmierczak K.M."/>
            <person name="Andrzejewski T.M."/>
            <person name="Davidsen T.M."/>
            <person name="Wayne K.J."/>
            <person name="Tettelin H."/>
            <person name="Glass J.I."/>
            <person name="Rusch D."/>
            <person name="Podicherti R."/>
            <person name="Tsui H.-C.T."/>
            <person name="Winkler M.E."/>
        </authorList>
    </citation>
    <scope>NUCLEOTIDE SEQUENCE</scope>
</reference>
<dbReference type="Gene3D" id="3.40.50.1820">
    <property type="entry name" value="alpha/beta hydrolase"/>
    <property type="match status" value="1"/>
</dbReference>
<evidence type="ECO:0000313" key="1">
    <source>
        <dbReference type="EMBL" id="SVC45262.1"/>
    </source>
</evidence>